<name>A0A2N7LH75_9GAMM</name>
<evidence type="ECO:0000313" key="1">
    <source>
        <dbReference type="EMBL" id="PMN94897.1"/>
    </source>
</evidence>
<reference evidence="2" key="1">
    <citation type="submission" date="2016-07" db="EMBL/GenBank/DDBJ databases">
        <title>Nontailed viruses are major unrecognized killers of bacteria in the ocean.</title>
        <authorList>
            <person name="Kauffman K."/>
            <person name="Hussain F."/>
            <person name="Yang J."/>
            <person name="Arevalo P."/>
            <person name="Brown J."/>
            <person name="Cutler M."/>
            <person name="Kelly L."/>
            <person name="Polz M.F."/>
        </authorList>
    </citation>
    <scope>NUCLEOTIDE SEQUENCE [LARGE SCALE GENOMIC DNA]</scope>
    <source>
        <strain evidence="2">10N.261.45.A10</strain>
    </source>
</reference>
<dbReference type="Proteomes" id="UP000235387">
    <property type="component" value="Unassembled WGS sequence"/>
</dbReference>
<dbReference type="EMBL" id="MDAL01000002">
    <property type="protein sequence ID" value="PMN94897.1"/>
    <property type="molecule type" value="Genomic_DNA"/>
</dbReference>
<comment type="caution">
    <text evidence="1">The sequence shown here is derived from an EMBL/GenBank/DDBJ whole genome shotgun (WGS) entry which is preliminary data.</text>
</comment>
<accession>A0A2N7LH75</accession>
<dbReference type="AlphaFoldDB" id="A0A2N7LH75"/>
<protein>
    <submittedName>
        <fullName evidence="1">Uncharacterized protein</fullName>
    </submittedName>
</protein>
<proteinExistence type="predicted"/>
<organism evidence="1 2">
    <name type="scientific">Enterovibrio norvegicus</name>
    <dbReference type="NCBI Taxonomy" id="188144"/>
    <lineage>
        <taxon>Bacteria</taxon>
        <taxon>Pseudomonadati</taxon>
        <taxon>Pseudomonadota</taxon>
        <taxon>Gammaproteobacteria</taxon>
        <taxon>Vibrionales</taxon>
        <taxon>Vibrionaceae</taxon>
        <taxon>Enterovibrio</taxon>
    </lineage>
</organism>
<dbReference type="RefSeq" id="WP_102390040.1">
    <property type="nucleotide sequence ID" value="NZ_MDAL01000002.1"/>
</dbReference>
<gene>
    <name evidence="1" type="ORF">BCT23_02370</name>
</gene>
<evidence type="ECO:0000313" key="2">
    <source>
        <dbReference type="Proteomes" id="UP000235387"/>
    </source>
</evidence>
<sequence length="190" mass="22005">MLYYPFRKSLEILVSSMAGVLKYGAPDTDESVSADVEEFLLSLHNKLNTLAALTQRLPVELEGHPNRDFGPVVDPNDLRKVLSLIMPLADSLDNQCPVLSYFPVRLYRDKSLILLETMNLYCEWKEYFKNPDKLIVQEFMIFVSDNLTTEEHMLPLDSMKLDILFKNIFHSSKHAQRDINSEFNKAYEKI</sequence>